<name>A0A1N6IF45_9BURK</name>
<organism evidence="7 8">
    <name type="scientific">Paraburkholderia phenazinium</name>
    <dbReference type="NCBI Taxonomy" id="60549"/>
    <lineage>
        <taxon>Bacteria</taxon>
        <taxon>Pseudomonadati</taxon>
        <taxon>Pseudomonadota</taxon>
        <taxon>Betaproteobacteria</taxon>
        <taxon>Burkholderiales</taxon>
        <taxon>Burkholderiaceae</taxon>
        <taxon>Paraburkholderia</taxon>
    </lineage>
</organism>
<gene>
    <name evidence="7" type="ORF">SAMN05444165_2100</name>
</gene>
<keyword evidence="1 4" id="KW-0349">Heme</keyword>
<protein>
    <submittedName>
        <fullName evidence="7">Cytochrome c551/c552</fullName>
    </submittedName>
</protein>
<dbReference type="AlphaFoldDB" id="A0A1N6IF45"/>
<dbReference type="EMBL" id="FSRU01000001">
    <property type="protein sequence ID" value="SIO30611.1"/>
    <property type="molecule type" value="Genomic_DNA"/>
</dbReference>
<evidence type="ECO:0000313" key="8">
    <source>
        <dbReference type="Proteomes" id="UP000185151"/>
    </source>
</evidence>
<dbReference type="RefSeq" id="WP_074295589.1">
    <property type="nucleotide sequence ID" value="NZ_FSRU01000001.1"/>
</dbReference>
<keyword evidence="3 4" id="KW-0408">Iron</keyword>
<dbReference type="GO" id="GO:0020037">
    <property type="term" value="F:heme binding"/>
    <property type="evidence" value="ECO:0007669"/>
    <property type="project" value="InterPro"/>
</dbReference>
<reference evidence="7 8" key="1">
    <citation type="submission" date="2016-11" db="EMBL/GenBank/DDBJ databases">
        <authorList>
            <person name="Jaros S."/>
            <person name="Januszkiewicz K."/>
            <person name="Wedrychowicz H."/>
        </authorList>
    </citation>
    <scope>NUCLEOTIDE SEQUENCE [LARGE SCALE GENOMIC DNA]</scope>
    <source>
        <strain evidence="7 8">GAS95</strain>
    </source>
</reference>
<evidence type="ECO:0000256" key="1">
    <source>
        <dbReference type="ARBA" id="ARBA00022617"/>
    </source>
</evidence>
<dbReference type="Proteomes" id="UP000185151">
    <property type="component" value="Unassembled WGS sequence"/>
</dbReference>
<feature type="signal peptide" evidence="5">
    <location>
        <begin position="1"/>
        <end position="28"/>
    </location>
</feature>
<feature type="chain" id="PRO_5013337458" evidence="5">
    <location>
        <begin position="29"/>
        <end position="115"/>
    </location>
</feature>
<sequence length="115" mass="12358">MSSSRFSRPGITATIVALLAAHTGEALANSEAGALVDEQHCMFCHTAEAPHLALSFPQIAARYRKIPGARCALEQKLSLEGPAHWGDITMPVADQVDPLSPKDASIVAQWLLKQR</sequence>
<evidence type="ECO:0000256" key="3">
    <source>
        <dbReference type="ARBA" id="ARBA00023004"/>
    </source>
</evidence>
<evidence type="ECO:0000259" key="6">
    <source>
        <dbReference type="PROSITE" id="PS51007"/>
    </source>
</evidence>
<evidence type="ECO:0000256" key="5">
    <source>
        <dbReference type="SAM" id="SignalP"/>
    </source>
</evidence>
<evidence type="ECO:0000256" key="2">
    <source>
        <dbReference type="ARBA" id="ARBA00022723"/>
    </source>
</evidence>
<dbReference type="PROSITE" id="PS51007">
    <property type="entry name" value="CYTC"/>
    <property type="match status" value="1"/>
</dbReference>
<dbReference type="InterPro" id="IPR036909">
    <property type="entry name" value="Cyt_c-like_dom_sf"/>
</dbReference>
<keyword evidence="2 4" id="KW-0479">Metal-binding</keyword>
<dbReference type="InterPro" id="IPR009056">
    <property type="entry name" value="Cyt_c-like_dom"/>
</dbReference>
<dbReference type="GO" id="GO:0046872">
    <property type="term" value="F:metal ion binding"/>
    <property type="evidence" value="ECO:0007669"/>
    <property type="project" value="UniProtKB-KW"/>
</dbReference>
<dbReference type="Gene3D" id="1.10.760.10">
    <property type="entry name" value="Cytochrome c-like domain"/>
    <property type="match status" value="1"/>
</dbReference>
<feature type="domain" description="Cytochrome c" evidence="6">
    <location>
        <begin position="28"/>
        <end position="115"/>
    </location>
</feature>
<dbReference type="GO" id="GO:0009055">
    <property type="term" value="F:electron transfer activity"/>
    <property type="evidence" value="ECO:0007669"/>
    <property type="project" value="InterPro"/>
</dbReference>
<evidence type="ECO:0000256" key="4">
    <source>
        <dbReference type="PROSITE-ProRule" id="PRU00433"/>
    </source>
</evidence>
<proteinExistence type="predicted"/>
<keyword evidence="5" id="KW-0732">Signal</keyword>
<keyword evidence="8" id="KW-1185">Reference proteome</keyword>
<accession>A0A1N6IF45</accession>
<dbReference type="SUPFAM" id="SSF46626">
    <property type="entry name" value="Cytochrome c"/>
    <property type="match status" value="1"/>
</dbReference>
<evidence type="ECO:0000313" key="7">
    <source>
        <dbReference type="EMBL" id="SIO30611.1"/>
    </source>
</evidence>